<dbReference type="CDD" id="cd00496">
    <property type="entry name" value="PheRS_alpha_core"/>
    <property type="match status" value="1"/>
</dbReference>
<dbReference type="PANTHER" id="PTHR11538:SF40">
    <property type="entry name" value="PHENYLALANINE--TRNA LIGASE ALPHA SUBUNIT"/>
    <property type="match status" value="1"/>
</dbReference>
<dbReference type="GO" id="GO:0046872">
    <property type="term" value="F:metal ion binding"/>
    <property type="evidence" value="ECO:0007669"/>
    <property type="project" value="UniProtKB-KW"/>
</dbReference>
<name>A0A8T5GFU5_9ARCH</name>
<evidence type="ECO:0000256" key="8">
    <source>
        <dbReference type="ARBA" id="ARBA00022840"/>
    </source>
</evidence>
<evidence type="ECO:0000256" key="6">
    <source>
        <dbReference type="ARBA" id="ARBA00022723"/>
    </source>
</evidence>
<evidence type="ECO:0000256" key="11">
    <source>
        <dbReference type="ARBA" id="ARBA00023146"/>
    </source>
</evidence>
<organism evidence="13 14">
    <name type="scientific">Candidatus Iainarchaeum sp</name>
    <dbReference type="NCBI Taxonomy" id="3101447"/>
    <lineage>
        <taxon>Archaea</taxon>
        <taxon>Candidatus Iainarchaeota</taxon>
        <taxon>Candidatus Iainarchaeia</taxon>
        <taxon>Candidatus Iainarchaeales</taxon>
        <taxon>Candidatus Iainarchaeaceae</taxon>
        <taxon>Candidatus Iainarchaeum</taxon>
    </lineage>
</organism>
<keyword evidence="8" id="KW-0067">ATP-binding</keyword>
<dbReference type="GO" id="GO:0006432">
    <property type="term" value="P:phenylalanyl-tRNA aminoacylation"/>
    <property type="evidence" value="ECO:0007669"/>
    <property type="project" value="InterPro"/>
</dbReference>
<evidence type="ECO:0000256" key="10">
    <source>
        <dbReference type="ARBA" id="ARBA00022917"/>
    </source>
</evidence>
<dbReference type="Pfam" id="PF01409">
    <property type="entry name" value="tRNA-synt_2d"/>
    <property type="match status" value="1"/>
</dbReference>
<comment type="subcellular location">
    <subcellularLocation>
        <location evidence="1">Cytoplasm</location>
    </subcellularLocation>
</comment>
<evidence type="ECO:0000313" key="14">
    <source>
        <dbReference type="Proteomes" id="UP000722459"/>
    </source>
</evidence>
<dbReference type="GO" id="GO:0005737">
    <property type="term" value="C:cytoplasm"/>
    <property type="evidence" value="ECO:0007669"/>
    <property type="project" value="UniProtKB-SubCell"/>
</dbReference>
<evidence type="ECO:0000259" key="12">
    <source>
        <dbReference type="PROSITE" id="PS50862"/>
    </source>
</evidence>
<dbReference type="Gene3D" id="3.30.930.10">
    <property type="entry name" value="Bira Bifunctional Protein, Domain 2"/>
    <property type="match status" value="1"/>
</dbReference>
<dbReference type="GO" id="GO:0004826">
    <property type="term" value="F:phenylalanine-tRNA ligase activity"/>
    <property type="evidence" value="ECO:0007669"/>
    <property type="project" value="UniProtKB-EC"/>
</dbReference>
<keyword evidence="4" id="KW-0963">Cytoplasm</keyword>
<keyword evidence="7" id="KW-0547">Nucleotide-binding</keyword>
<protein>
    <recommendedName>
        <fullName evidence="3">phenylalanine--tRNA ligase</fullName>
        <ecNumber evidence="3">6.1.1.20</ecNumber>
    </recommendedName>
</protein>
<comment type="caution">
    <text evidence="13">The sequence shown here is derived from an EMBL/GenBank/DDBJ whole genome shotgun (WGS) entry which is preliminary data.</text>
</comment>
<evidence type="ECO:0000256" key="5">
    <source>
        <dbReference type="ARBA" id="ARBA00022598"/>
    </source>
</evidence>
<evidence type="ECO:0000313" key="13">
    <source>
        <dbReference type="EMBL" id="MBT4870762.1"/>
    </source>
</evidence>
<dbReference type="EMBL" id="JABJNZ010000057">
    <property type="protein sequence ID" value="MBT4870762.1"/>
    <property type="molecule type" value="Genomic_DNA"/>
</dbReference>
<comment type="similarity">
    <text evidence="2">Belongs to the class-II aminoacyl-tRNA synthetase family. Phe-tRNA synthetase alpha subunit type 2 subfamily.</text>
</comment>
<dbReference type="InterPro" id="IPR036390">
    <property type="entry name" value="WH_DNA-bd_sf"/>
</dbReference>
<evidence type="ECO:0000256" key="2">
    <source>
        <dbReference type="ARBA" id="ARBA00006703"/>
    </source>
</evidence>
<evidence type="ECO:0000256" key="4">
    <source>
        <dbReference type="ARBA" id="ARBA00022490"/>
    </source>
</evidence>
<gene>
    <name evidence="13" type="ORF">HON47_04260</name>
</gene>
<dbReference type="InterPro" id="IPR006195">
    <property type="entry name" value="aa-tRNA-synth_II"/>
</dbReference>
<keyword evidence="10" id="KW-0648">Protein biosynthesis</keyword>
<dbReference type="GO" id="GO:0000049">
    <property type="term" value="F:tRNA binding"/>
    <property type="evidence" value="ECO:0007669"/>
    <property type="project" value="InterPro"/>
</dbReference>
<evidence type="ECO:0000256" key="7">
    <source>
        <dbReference type="ARBA" id="ARBA00022741"/>
    </source>
</evidence>
<dbReference type="EC" id="6.1.1.20" evidence="3"/>
<evidence type="ECO:0000256" key="3">
    <source>
        <dbReference type="ARBA" id="ARBA00012814"/>
    </source>
</evidence>
<feature type="domain" description="Aminoacyl-transfer RNA synthetases class-II family profile" evidence="12">
    <location>
        <begin position="335"/>
        <end position="475"/>
    </location>
</feature>
<dbReference type="InterPro" id="IPR004529">
    <property type="entry name" value="Phe-tRNA-synth_IIc_asu"/>
</dbReference>
<dbReference type="PANTHER" id="PTHR11538">
    <property type="entry name" value="PHENYLALANYL-TRNA SYNTHETASE"/>
    <property type="match status" value="1"/>
</dbReference>
<dbReference type="InterPro" id="IPR045864">
    <property type="entry name" value="aa-tRNA-synth_II/BPL/LPL"/>
</dbReference>
<accession>A0A8T5GFU5</accession>
<keyword evidence="9" id="KW-0460">Magnesium</keyword>
<dbReference type="AlphaFoldDB" id="A0A8T5GFU5"/>
<dbReference type="SUPFAM" id="SSF46785">
    <property type="entry name" value="Winged helix' DNA-binding domain"/>
    <property type="match status" value="1"/>
</dbReference>
<dbReference type="SUPFAM" id="SSF55681">
    <property type="entry name" value="Class II aaRS and biotin synthetases"/>
    <property type="match status" value="1"/>
</dbReference>
<sequence length="480" mass="53671">MLEKVKQLSKIEREVLAFLGEEERSILELAKGSSVGIDSVRRAVAWLNEKGLAKVEEKESENLSLTKEGKEALTKGMPENIFLETLTKLGGKASFSDLQKETALSQNAFTAALGINKRKAFIIIAGGEIEETGVAKEQESFDVRNLLQDVVDQKTIEVEKIIDLSKRGLVEKKSSTERTAKITKEGLEAKKLLSEKKIERVFDVSAPVPKILAGKKQPYQQFIKELRQKMVELGYTEMKSTLVTHEFYHFDGLYQPQNHPARTWTDTYQLKQPTHGKIANKKAVAAIKAAHENGGVSDSKGWGYTWDLQTAEKLMPPGHGTGFDIVELCKPCTVPGKYFVITRCFRPDVLDATHLLEFSQLDCFIIGEGINFKHLLGQLELIAREIGGAEKVKFFPDYYPFTEPSVQLSAYNPTVGWMEFAGGGVFRPEMLENLGYKKGTTAIAWGLGIDRLAMMKLGIKDIRNLFSQDLGYLREAKVTK</sequence>
<keyword evidence="11" id="KW-0030">Aminoacyl-tRNA synthetase</keyword>
<keyword evidence="6" id="KW-0479">Metal-binding</keyword>
<dbReference type="PROSITE" id="PS50862">
    <property type="entry name" value="AA_TRNA_LIGASE_II"/>
    <property type="match status" value="1"/>
</dbReference>
<evidence type="ECO:0000256" key="9">
    <source>
        <dbReference type="ARBA" id="ARBA00022842"/>
    </source>
</evidence>
<proteinExistence type="inferred from homology"/>
<reference evidence="13" key="1">
    <citation type="journal article" date="2021" name="ISME J.">
        <title>Mercury methylation by metabolically versatile and cosmopolitan marine bacteria.</title>
        <authorList>
            <person name="Lin H."/>
            <person name="Ascher D.B."/>
            <person name="Myung Y."/>
            <person name="Lamborg C.H."/>
            <person name="Hallam S.J."/>
            <person name="Gionfriddo C.M."/>
            <person name="Holt K.E."/>
            <person name="Moreau J.W."/>
        </authorList>
    </citation>
    <scope>NUCLEOTIDE SEQUENCE</scope>
    <source>
        <strain evidence="13">SI075_bin30</strain>
    </source>
</reference>
<evidence type="ECO:0000256" key="1">
    <source>
        <dbReference type="ARBA" id="ARBA00004496"/>
    </source>
</evidence>
<dbReference type="GO" id="GO:0005524">
    <property type="term" value="F:ATP binding"/>
    <property type="evidence" value="ECO:0007669"/>
    <property type="project" value="UniProtKB-KW"/>
</dbReference>
<dbReference type="NCBIfam" id="NF003210">
    <property type="entry name" value="PRK04172.1"/>
    <property type="match status" value="1"/>
</dbReference>
<keyword evidence="5 13" id="KW-0436">Ligase</keyword>
<dbReference type="NCBIfam" id="TIGR00468">
    <property type="entry name" value="pheS"/>
    <property type="match status" value="1"/>
</dbReference>
<dbReference type="Proteomes" id="UP000722459">
    <property type="component" value="Unassembled WGS sequence"/>
</dbReference>
<dbReference type="InterPro" id="IPR002319">
    <property type="entry name" value="Phenylalanyl-tRNA_Synthase"/>
</dbReference>